<evidence type="ECO:0000256" key="1">
    <source>
        <dbReference type="ARBA" id="ARBA00005582"/>
    </source>
</evidence>
<dbReference type="SUPFAM" id="SSF55811">
    <property type="entry name" value="Nudix"/>
    <property type="match status" value="1"/>
</dbReference>
<feature type="domain" description="Nudix hydrolase" evidence="2">
    <location>
        <begin position="1"/>
        <end position="136"/>
    </location>
</feature>
<dbReference type="InterPro" id="IPR015797">
    <property type="entry name" value="NUDIX_hydrolase-like_dom_sf"/>
</dbReference>
<sequence length="159" mass="17906">MFIVNVEGAICKDEKWLVITRSSKEEHAGGTLSLVGGKVDVEGNTLDILERTVKRELYEEVGIEIKDAVTFVYSSSFVTDDGGNVINVVFLCEYDKGTAHCKSPDEVDAVHWMTYDEIMNHPKAPPWTKESIRRVALARSLYRHLKGVNQIEYPESRSS</sequence>
<dbReference type="PANTHER" id="PTHR43736:SF1">
    <property type="entry name" value="DIHYDRONEOPTERIN TRIPHOSPHATE DIPHOSPHATASE"/>
    <property type="match status" value="1"/>
</dbReference>
<dbReference type="Proteomes" id="UP000281915">
    <property type="component" value="Unassembled WGS sequence"/>
</dbReference>
<comment type="similarity">
    <text evidence="1">Belongs to the Nudix hydrolase family.</text>
</comment>
<accession>A0A3M8BXV2</accession>
<organism evidence="3 4">
    <name type="scientific">Brevibacillus panacihumi</name>
    <dbReference type="NCBI Taxonomy" id="497735"/>
    <lineage>
        <taxon>Bacteria</taxon>
        <taxon>Bacillati</taxon>
        <taxon>Bacillota</taxon>
        <taxon>Bacilli</taxon>
        <taxon>Bacillales</taxon>
        <taxon>Paenibacillaceae</taxon>
        <taxon>Brevibacillus</taxon>
    </lineage>
</organism>
<dbReference type="PANTHER" id="PTHR43736">
    <property type="entry name" value="ADP-RIBOSE PYROPHOSPHATASE"/>
    <property type="match status" value="1"/>
</dbReference>
<dbReference type="RefSeq" id="WP_122915742.1">
    <property type="nucleotide sequence ID" value="NZ_RHHT01000083.1"/>
</dbReference>
<proteinExistence type="inferred from homology"/>
<dbReference type="CDD" id="cd02883">
    <property type="entry name" value="NUDIX_Hydrolase"/>
    <property type="match status" value="1"/>
</dbReference>
<reference evidence="3 4" key="1">
    <citation type="submission" date="2018-10" db="EMBL/GenBank/DDBJ databases">
        <title>Phylogenomics of Brevibacillus.</title>
        <authorList>
            <person name="Dunlap C."/>
        </authorList>
    </citation>
    <scope>NUCLEOTIDE SEQUENCE [LARGE SCALE GENOMIC DNA]</scope>
    <source>
        <strain evidence="3 4">JCM 15085</strain>
    </source>
</reference>
<comment type="caution">
    <text evidence="3">The sequence shown here is derived from an EMBL/GenBank/DDBJ whole genome shotgun (WGS) entry which is preliminary data.</text>
</comment>
<evidence type="ECO:0000259" key="2">
    <source>
        <dbReference type="PROSITE" id="PS51462"/>
    </source>
</evidence>
<evidence type="ECO:0000313" key="4">
    <source>
        <dbReference type="Proteomes" id="UP000281915"/>
    </source>
</evidence>
<dbReference type="InterPro" id="IPR000086">
    <property type="entry name" value="NUDIX_hydrolase_dom"/>
</dbReference>
<protein>
    <submittedName>
        <fullName evidence="3">NUDIX domain-containing protein</fullName>
    </submittedName>
</protein>
<dbReference type="EMBL" id="RHHT01000083">
    <property type="protein sequence ID" value="RNB68258.1"/>
    <property type="molecule type" value="Genomic_DNA"/>
</dbReference>
<dbReference type="PROSITE" id="PS51462">
    <property type="entry name" value="NUDIX"/>
    <property type="match status" value="1"/>
</dbReference>
<gene>
    <name evidence="3" type="ORF">EDM58_24940</name>
</gene>
<dbReference type="Pfam" id="PF00293">
    <property type="entry name" value="NUDIX"/>
    <property type="match status" value="1"/>
</dbReference>
<name>A0A3M8BXV2_9BACL</name>
<dbReference type="Gene3D" id="3.90.79.10">
    <property type="entry name" value="Nucleoside Triphosphate Pyrophosphohydrolase"/>
    <property type="match status" value="1"/>
</dbReference>
<dbReference type="AlphaFoldDB" id="A0A3M8BXV2"/>
<evidence type="ECO:0000313" key="3">
    <source>
        <dbReference type="EMBL" id="RNB68258.1"/>
    </source>
</evidence>